<dbReference type="Proteomes" id="UP001344447">
    <property type="component" value="Unassembled WGS sequence"/>
</dbReference>
<evidence type="ECO:0000256" key="5">
    <source>
        <dbReference type="ARBA" id="ARBA00022842"/>
    </source>
</evidence>
<evidence type="ECO:0000256" key="1">
    <source>
        <dbReference type="ARBA" id="ARBA00001946"/>
    </source>
</evidence>
<dbReference type="SUPFAM" id="SSF51621">
    <property type="entry name" value="Phosphoenolpyruvate/pyruvate domain"/>
    <property type="match status" value="1"/>
</dbReference>
<accession>A0AAN7Z1Y7</accession>
<dbReference type="Pfam" id="PF03328">
    <property type="entry name" value="HpcH_HpaI"/>
    <property type="match status" value="1"/>
</dbReference>
<evidence type="ECO:0000256" key="6">
    <source>
        <dbReference type="ARBA" id="ARBA00023239"/>
    </source>
</evidence>
<comment type="cofactor">
    <cofactor evidence="1">
        <name>Mg(2+)</name>
        <dbReference type="ChEBI" id="CHEBI:18420"/>
    </cofactor>
</comment>
<name>A0AAN7Z1Y7_9MYCE</name>
<keyword evidence="5 8" id="KW-0460">Magnesium</keyword>
<dbReference type="GO" id="GO:0005737">
    <property type="term" value="C:cytoplasm"/>
    <property type="evidence" value="ECO:0007669"/>
    <property type="project" value="UniProtKB-SubCell"/>
</dbReference>
<dbReference type="PIRSF" id="PIRSF015582">
    <property type="entry name" value="Cit_lyase_B"/>
    <property type="match status" value="1"/>
</dbReference>
<dbReference type="EMBL" id="JAVFKY010000002">
    <property type="protein sequence ID" value="KAK5581255.1"/>
    <property type="molecule type" value="Genomic_DNA"/>
</dbReference>
<gene>
    <name evidence="10" type="ORF">RB653_001286</name>
</gene>
<feature type="binding site" evidence="8">
    <location>
        <position position="212"/>
    </location>
    <ligand>
        <name>Mg(2+)</name>
        <dbReference type="ChEBI" id="CHEBI:18420"/>
    </ligand>
</feature>
<evidence type="ECO:0000259" key="9">
    <source>
        <dbReference type="Pfam" id="PF03328"/>
    </source>
</evidence>
<sequence>MNNLIKSINKLKSVNSNRLFFSTTTTKIIKKPGIINKSQNIYDKPLRRVFFNVPGSDKRKIDKSLALSETIDSIVLDLEDGVSINRKQEARDTIQKAVVDDSFGKAEVLIRVNSVDSGLLEDDINMIGKISSYIDGLVIPKVEHPDHLIYVTELLREKCGESNANNLKFMACVESAISLINLKEICKYNEKMNVGGAENKSQLNALIFASEDYCADTGITRTPKATELLYARSAVVNHAIANGLQAIDMVCINYKDPEALKKETHEGVQLGFHGKQAIHPNQIDIINESFRPSLEKFKFATKIVEQNEIHQSKGKGAFEIDGKMIDMPMVKWARNILSIENFYPPRDSEEIEQLDETKK</sequence>
<feature type="binding site" evidence="7">
    <location>
        <position position="111"/>
    </location>
    <ligand>
        <name>substrate</name>
    </ligand>
</feature>
<dbReference type="AlphaFoldDB" id="A0AAN7Z1Y7"/>
<feature type="domain" description="HpcH/HpaI aldolase/citrate lyase" evidence="9">
    <location>
        <begin position="53"/>
        <end position="280"/>
    </location>
</feature>
<dbReference type="GO" id="GO:0016829">
    <property type="term" value="F:lyase activity"/>
    <property type="evidence" value="ECO:0007669"/>
    <property type="project" value="UniProtKB-KW"/>
</dbReference>
<evidence type="ECO:0000256" key="2">
    <source>
        <dbReference type="ARBA" id="ARBA00004496"/>
    </source>
</evidence>
<keyword evidence="3" id="KW-0963">Cytoplasm</keyword>
<dbReference type="InterPro" id="IPR015813">
    <property type="entry name" value="Pyrv/PenolPyrv_kinase-like_dom"/>
</dbReference>
<comment type="subcellular location">
    <subcellularLocation>
        <location evidence="2">Cytoplasm</location>
    </subcellularLocation>
</comment>
<evidence type="ECO:0000313" key="10">
    <source>
        <dbReference type="EMBL" id="KAK5581255.1"/>
    </source>
</evidence>
<dbReference type="PANTHER" id="PTHR32308">
    <property type="entry name" value="LYASE BETA SUBUNIT, PUTATIVE (AFU_ORTHOLOGUE AFUA_4G13030)-RELATED"/>
    <property type="match status" value="1"/>
</dbReference>
<feature type="binding site" evidence="8">
    <location>
        <position position="174"/>
    </location>
    <ligand>
        <name>Mg(2+)</name>
        <dbReference type="ChEBI" id="CHEBI:18420"/>
    </ligand>
</feature>
<reference evidence="10 11" key="1">
    <citation type="submission" date="2023-11" db="EMBL/GenBank/DDBJ databases">
        <title>Dfirmibasis_genome.</title>
        <authorList>
            <person name="Edelbroek B."/>
            <person name="Kjellin J."/>
            <person name="Jerlstrom-Hultqvist J."/>
            <person name="Soderbom F."/>
        </authorList>
    </citation>
    <scope>NUCLEOTIDE SEQUENCE [LARGE SCALE GENOMIC DNA]</scope>
    <source>
        <strain evidence="10 11">TNS-C-14</strain>
    </source>
</reference>
<protein>
    <recommendedName>
        <fullName evidence="9">HpcH/HpaI aldolase/citrate lyase domain-containing protein</fullName>
    </recommendedName>
</protein>
<evidence type="ECO:0000256" key="8">
    <source>
        <dbReference type="PIRSR" id="PIRSR015582-2"/>
    </source>
</evidence>
<evidence type="ECO:0000256" key="7">
    <source>
        <dbReference type="PIRSR" id="PIRSR015582-1"/>
    </source>
</evidence>
<dbReference type="Gene3D" id="3.20.20.60">
    <property type="entry name" value="Phosphoenolpyruvate-binding domains"/>
    <property type="match status" value="1"/>
</dbReference>
<evidence type="ECO:0000256" key="4">
    <source>
        <dbReference type="ARBA" id="ARBA00022723"/>
    </source>
</evidence>
<keyword evidence="4 8" id="KW-0479">Metal-binding</keyword>
<evidence type="ECO:0000313" key="11">
    <source>
        <dbReference type="Proteomes" id="UP001344447"/>
    </source>
</evidence>
<organism evidence="10 11">
    <name type="scientific">Dictyostelium firmibasis</name>
    <dbReference type="NCBI Taxonomy" id="79012"/>
    <lineage>
        <taxon>Eukaryota</taxon>
        <taxon>Amoebozoa</taxon>
        <taxon>Evosea</taxon>
        <taxon>Eumycetozoa</taxon>
        <taxon>Dictyostelia</taxon>
        <taxon>Dictyosteliales</taxon>
        <taxon>Dictyosteliaceae</taxon>
        <taxon>Dictyostelium</taxon>
    </lineage>
</organism>
<dbReference type="InterPro" id="IPR011206">
    <property type="entry name" value="Citrate_lyase_beta/mcl1/mcl2"/>
</dbReference>
<feature type="binding site" evidence="7">
    <location>
        <position position="174"/>
    </location>
    <ligand>
        <name>substrate</name>
    </ligand>
</feature>
<dbReference type="PANTHER" id="PTHR32308:SF0">
    <property type="entry name" value="HPCH_HPAI ALDOLASE_CITRATE LYASE DOMAIN-CONTAINING PROTEIN"/>
    <property type="match status" value="1"/>
</dbReference>
<dbReference type="FunFam" id="3.20.20.60:FF:000008">
    <property type="entry name" value="Citrate (Pro-3S)-lyase subunit beta"/>
    <property type="match status" value="1"/>
</dbReference>
<proteinExistence type="predicted"/>
<dbReference type="GO" id="GO:0006107">
    <property type="term" value="P:oxaloacetate metabolic process"/>
    <property type="evidence" value="ECO:0007669"/>
    <property type="project" value="TreeGrafter"/>
</dbReference>
<keyword evidence="11" id="KW-1185">Reference proteome</keyword>
<evidence type="ECO:0000256" key="3">
    <source>
        <dbReference type="ARBA" id="ARBA00022490"/>
    </source>
</evidence>
<dbReference type="InterPro" id="IPR005000">
    <property type="entry name" value="Aldolase/citrate-lyase_domain"/>
</dbReference>
<dbReference type="InterPro" id="IPR040442">
    <property type="entry name" value="Pyrv_kinase-like_dom_sf"/>
</dbReference>
<dbReference type="GO" id="GO:0000287">
    <property type="term" value="F:magnesium ion binding"/>
    <property type="evidence" value="ECO:0007669"/>
    <property type="project" value="TreeGrafter"/>
</dbReference>
<comment type="caution">
    <text evidence="10">The sequence shown here is derived from an EMBL/GenBank/DDBJ whole genome shotgun (WGS) entry which is preliminary data.</text>
</comment>
<keyword evidence="6" id="KW-0456">Lyase</keyword>